<keyword evidence="9" id="KW-1278">Translocase</keyword>
<dbReference type="NCBIfam" id="NF011967">
    <property type="entry name" value="PRK15439.1"/>
    <property type="match status" value="1"/>
</dbReference>
<keyword evidence="4 10" id="KW-0812">Transmembrane</keyword>
<dbReference type="GO" id="GO:0022857">
    <property type="term" value="F:transmembrane transporter activity"/>
    <property type="evidence" value="ECO:0007669"/>
    <property type="project" value="InterPro"/>
</dbReference>
<dbReference type="GO" id="GO:0005886">
    <property type="term" value="C:plasma membrane"/>
    <property type="evidence" value="ECO:0007669"/>
    <property type="project" value="UniProtKB-SubCell"/>
</dbReference>
<sequence length="516" mass="55851">MQTSDTRALPLLCARSVYKQYSGVNVLKGIDFTLHQGEVHALLGGNGAGKSTLMKIIAGITPADSGTLEIGGNNYVRLTPVHAHQLGIYLVPQEPLLFPSLSIKENILFGLAKKQLSMQKMKNLLAALGCQFDLHSLAGSLDVADRQMVEILRGLMRDSRILILDEPTASLTPAETERLFSRLQELLATGVGIVFISHKLPEIRQIADRISVMRDGTIALSGKTSELSTDDIIQAITPAVREKSLSASQKLWLELPGNRPQHAAGTSVLTLENLTGEGFRNVSMTLNAGEILGLAGLVGAGRTELAETLYGLRTLRGGRIMLNGKEINKLSTGERLLRGLVYLPEDRQSSGLNLDASLAWNVCALTHNLRGFWAKTAKDNATLERYRRALNIKFNQPVFASQIGLIPNQTGTGLEMKAIAACVLGGISLLGGSGAIIGAVLGAWFLTQIDSVLVLLRIPAWWNDFIAGLVLLAVLVFDGRLRCALERNLRRQKYARFMTPPPSVKPASSGKKREAA</sequence>
<dbReference type="SMART" id="SM00382">
    <property type="entry name" value="AAA"/>
    <property type="match status" value="2"/>
</dbReference>
<evidence type="ECO:0000256" key="2">
    <source>
        <dbReference type="ARBA" id="ARBA00009404"/>
    </source>
</evidence>
<dbReference type="Pfam" id="PF02653">
    <property type="entry name" value="BPD_transp_2"/>
    <property type="match status" value="1"/>
</dbReference>
<dbReference type="EMBL" id="AASFMQ010000031">
    <property type="protein sequence ID" value="EFB3617052.1"/>
    <property type="molecule type" value="Genomic_DNA"/>
</dbReference>
<feature type="domain" description="ABC transporter" evidence="11">
    <location>
        <begin position="12"/>
        <end position="240"/>
    </location>
</feature>
<evidence type="ECO:0000256" key="4">
    <source>
        <dbReference type="ARBA" id="ARBA00022692"/>
    </source>
</evidence>
<evidence type="ECO:0000256" key="10">
    <source>
        <dbReference type="SAM" id="Phobius"/>
    </source>
</evidence>
<keyword evidence="3 9" id="KW-1003">Cell membrane</keyword>
<comment type="similarity">
    <text evidence="2 9">Belongs to the ABC transporter superfamily. AI-2 autoinducer porter (TC 3.A.1.2.8) family.</text>
</comment>
<dbReference type="InterPro" id="IPR027417">
    <property type="entry name" value="P-loop_NTPase"/>
</dbReference>
<dbReference type="AlphaFoldDB" id="A0A8S7EL73"/>
<feature type="transmembrane region" description="Helical" evidence="10">
    <location>
        <begin position="465"/>
        <end position="483"/>
    </location>
</feature>
<keyword evidence="9" id="KW-0813">Transport</keyword>
<evidence type="ECO:0000313" key="13">
    <source>
        <dbReference type="Proteomes" id="UP000543252"/>
    </source>
</evidence>
<dbReference type="InterPro" id="IPR050107">
    <property type="entry name" value="ABC_carbohydrate_import_ATPase"/>
</dbReference>
<name>A0A8S7EL73_ECOLX</name>
<reference evidence="12 13" key="1">
    <citation type="submission" date="2019-07" db="EMBL/GenBank/DDBJ databases">
        <authorList>
            <consortium name="GenomeTrakr network: Whole genome sequencing for foodborne pathogen traceback"/>
        </authorList>
    </citation>
    <scope>NUCLEOTIDE SEQUENCE [LARGE SCALE GENOMIC DNA]</scope>
    <source>
        <strain evidence="12 13">PSU-1859</strain>
    </source>
</reference>
<comment type="subcellular location">
    <subcellularLocation>
        <location evidence="1">Cell inner membrane</location>
        <topology evidence="1">Multi-pass membrane protein</topology>
    </subcellularLocation>
    <subcellularLocation>
        <location evidence="9">Cell inner membrane</location>
        <topology evidence="9">Peripheral membrane protein</topology>
    </subcellularLocation>
</comment>
<evidence type="ECO:0000256" key="9">
    <source>
        <dbReference type="RuleBase" id="RU368026"/>
    </source>
</evidence>
<comment type="subunit">
    <text evidence="9">The complex is composed of two ATP-binding proteins (LsrA), two transmembrane proteins (LsrC and LsrD) and a solute-binding protein (LsrB).</text>
</comment>
<dbReference type="GO" id="GO:1905887">
    <property type="term" value="P:autoinducer AI-2 transmembrane transport"/>
    <property type="evidence" value="ECO:0007669"/>
    <property type="project" value="UniProtKB-UniRule"/>
</dbReference>
<evidence type="ECO:0000256" key="7">
    <source>
        <dbReference type="ARBA" id="ARBA00022989"/>
    </source>
</evidence>
<dbReference type="EC" id="7.6.2.13" evidence="9"/>
<evidence type="ECO:0000259" key="11">
    <source>
        <dbReference type="PROSITE" id="PS50893"/>
    </source>
</evidence>
<evidence type="ECO:0000256" key="1">
    <source>
        <dbReference type="ARBA" id="ARBA00004429"/>
    </source>
</evidence>
<proteinExistence type="inferred from homology"/>
<dbReference type="Proteomes" id="UP000543252">
    <property type="component" value="Unassembled WGS sequence"/>
</dbReference>
<dbReference type="InterPro" id="IPR001851">
    <property type="entry name" value="ABC_transp_permease"/>
</dbReference>
<dbReference type="PANTHER" id="PTHR43790:SF2">
    <property type="entry name" value="AUTOINDUCER 2 IMPORT ATP-BINDING PROTEIN LSRA"/>
    <property type="match status" value="1"/>
</dbReference>
<dbReference type="GO" id="GO:0016887">
    <property type="term" value="F:ATP hydrolysis activity"/>
    <property type="evidence" value="ECO:0007669"/>
    <property type="project" value="InterPro"/>
</dbReference>
<comment type="catalytic activity">
    <reaction evidence="9">
        <text>ATP + H2O + (2R,4S)-2-methyl-2,3,3,4-tetrahydroxytetrahydrofuran-[AI-2-binding protein]Side 1 = ADP + phosphate + (2R,4S)-2-methyl-2,3,3,4-tetrahydroxytetrahydrofuranSide 2 + [AI-2-binding protein]Side 1.</text>
        <dbReference type="EC" id="7.6.2.13"/>
    </reaction>
</comment>
<keyword evidence="5 9" id="KW-0547">Nucleotide-binding</keyword>
<dbReference type="InterPro" id="IPR003439">
    <property type="entry name" value="ABC_transporter-like_ATP-bd"/>
</dbReference>
<dbReference type="Pfam" id="PF00005">
    <property type="entry name" value="ABC_tran"/>
    <property type="match status" value="2"/>
</dbReference>
<evidence type="ECO:0000256" key="8">
    <source>
        <dbReference type="ARBA" id="ARBA00023136"/>
    </source>
</evidence>
<accession>A0A8S7EL73</accession>
<evidence type="ECO:0000256" key="6">
    <source>
        <dbReference type="ARBA" id="ARBA00022840"/>
    </source>
</evidence>
<comment type="caution">
    <text evidence="12">The sequence shown here is derived from an EMBL/GenBank/DDBJ whole genome shotgun (WGS) entry which is preliminary data.</text>
</comment>
<keyword evidence="6 9" id="KW-0067">ATP-binding</keyword>
<dbReference type="Gene3D" id="3.40.50.300">
    <property type="entry name" value="P-loop containing nucleotide triphosphate hydrolases"/>
    <property type="match status" value="2"/>
</dbReference>
<keyword evidence="9" id="KW-0997">Cell inner membrane</keyword>
<dbReference type="SUPFAM" id="SSF52540">
    <property type="entry name" value="P-loop containing nucleoside triphosphate hydrolases"/>
    <property type="match status" value="2"/>
</dbReference>
<keyword evidence="7 10" id="KW-1133">Transmembrane helix</keyword>
<protein>
    <recommendedName>
        <fullName evidence="9">Autoinducer 2 import ATP-binding protein LsrA</fullName>
        <shortName evidence="9">AI-2 import ATP-binding protein LsrA</shortName>
        <ecNumber evidence="9">7.6.2.13</ecNumber>
    </recommendedName>
</protein>
<keyword evidence="8 9" id="KW-0472">Membrane</keyword>
<evidence type="ECO:0000313" key="12">
    <source>
        <dbReference type="EMBL" id="EFB3617052.1"/>
    </source>
</evidence>
<gene>
    <name evidence="9 12" type="primary">lsrA</name>
    <name evidence="12" type="ORF">FPS11_19370</name>
</gene>
<organism evidence="12 13">
    <name type="scientific">Escherichia coli</name>
    <dbReference type="NCBI Taxonomy" id="562"/>
    <lineage>
        <taxon>Bacteria</taxon>
        <taxon>Pseudomonadati</taxon>
        <taxon>Pseudomonadota</taxon>
        <taxon>Gammaproteobacteria</taxon>
        <taxon>Enterobacterales</taxon>
        <taxon>Enterobacteriaceae</taxon>
        <taxon>Escherichia</taxon>
    </lineage>
</organism>
<dbReference type="PROSITE" id="PS50893">
    <property type="entry name" value="ABC_TRANSPORTER_2"/>
    <property type="match status" value="1"/>
</dbReference>
<dbReference type="InterPro" id="IPR003593">
    <property type="entry name" value="AAA+_ATPase"/>
</dbReference>
<comment type="function">
    <text evidence="9">Part of the ABC transporter complex LsrABCD involved in autoinducer 2 (AI-2) import. Responsible for energy coupling to the transport system.</text>
</comment>
<evidence type="ECO:0000256" key="5">
    <source>
        <dbReference type="ARBA" id="ARBA00022741"/>
    </source>
</evidence>
<feature type="transmembrane region" description="Helical" evidence="10">
    <location>
        <begin position="418"/>
        <end position="445"/>
    </location>
</feature>
<evidence type="ECO:0000256" key="3">
    <source>
        <dbReference type="ARBA" id="ARBA00022475"/>
    </source>
</evidence>
<dbReference type="PANTHER" id="PTHR43790">
    <property type="entry name" value="CARBOHYDRATE TRANSPORT ATP-BINDING PROTEIN MG119-RELATED"/>
    <property type="match status" value="1"/>
</dbReference>
<dbReference type="CDD" id="cd03216">
    <property type="entry name" value="ABC_Carb_Monos_I"/>
    <property type="match status" value="1"/>
</dbReference>
<dbReference type="GO" id="GO:0005524">
    <property type="term" value="F:ATP binding"/>
    <property type="evidence" value="ECO:0007669"/>
    <property type="project" value="UniProtKB-UniRule"/>
</dbReference>